<dbReference type="Pfam" id="PF26582">
    <property type="entry name" value="ASCC3_N"/>
    <property type="match status" value="1"/>
</dbReference>
<dbReference type="InterPro" id="IPR027417">
    <property type="entry name" value="P-loop_NTPase"/>
</dbReference>
<dbReference type="Gene3D" id="3.40.50.300">
    <property type="entry name" value="P-loop containing nucleotide triphosphate hydrolases"/>
    <property type="match status" value="4"/>
</dbReference>
<dbReference type="PIRSF" id="PIRSF039073">
    <property type="entry name" value="BRR2"/>
    <property type="match status" value="1"/>
</dbReference>
<dbReference type="PANTHER" id="PTHR47961">
    <property type="entry name" value="DNA POLYMERASE THETA, PUTATIVE (AFU_ORTHOLOGUE AFUA_1G05260)-RELATED"/>
    <property type="match status" value="1"/>
</dbReference>
<comment type="caution">
    <text evidence="18">The sequence shown here is derived from an EMBL/GenBank/DDBJ whole genome shotgun (WGS) entry which is preliminary data.</text>
</comment>
<dbReference type="InterPro" id="IPR036390">
    <property type="entry name" value="WH_DNA-bd_sf"/>
</dbReference>
<evidence type="ECO:0000256" key="3">
    <source>
        <dbReference type="ARBA" id="ARBA00010140"/>
    </source>
</evidence>
<keyword evidence="11" id="KW-0234">DNA repair</keyword>
<evidence type="ECO:0000256" key="12">
    <source>
        <dbReference type="ARBA" id="ARBA00023235"/>
    </source>
</evidence>
<dbReference type="Gene3D" id="1.10.150.20">
    <property type="entry name" value="5' to 3' exonuclease, C-terminal subdomain"/>
    <property type="match status" value="1"/>
</dbReference>
<dbReference type="InterPro" id="IPR036388">
    <property type="entry name" value="WH-like_DNA-bd_sf"/>
</dbReference>
<dbReference type="InterPro" id="IPR004179">
    <property type="entry name" value="Sec63-dom"/>
</dbReference>
<evidence type="ECO:0000256" key="6">
    <source>
        <dbReference type="ARBA" id="ARBA00022741"/>
    </source>
</evidence>
<dbReference type="Gene3D" id="1.10.10.10">
    <property type="entry name" value="Winged helix-like DNA-binding domain superfamily/Winged helix DNA-binding domain"/>
    <property type="match status" value="2"/>
</dbReference>
<evidence type="ECO:0000256" key="14">
    <source>
        <dbReference type="ARBA" id="ARBA00034541"/>
    </source>
</evidence>
<evidence type="ECO:0000256" key="4">
    <source>
        <dbReference type="ARBA" id="ARBA00022490"/>
    </source>
</evidence>
<dbReference type="Pfam" id="PF18149">
    <property type="entry name" value="Helicase_PWI"/>
    <property type="match status" value="1"/>
</dbReference>
<dbReference type="InterPro" id="IPR041094">
    <property type="entry name" value="Brr2_helicase_PWI"/>
</dbReference>
<name>A0AAV4S487_9ARAC</name>
<evidence type="ECO:0000313" key="18">
    <source>
        <dbReference type="EMBL" id="GIY29318.1"/>
    </source>
</evidence>
<dbReference type="FunFam" id="1.10.3380.10:FF:000001">
    <property type="entry name" value="U5 small nuclear ribonucleoprotein helicase"/>
    <property type="match status" value="1"/>
</dbReference>
<evidence type="ECO:0000256" key="9">
    <source>
        <dbReference type="ARBA" id="ARBA00022806"/>
    </source>
</evidence>
<dbReference type="GO" id="GO:0006397">
    <property type="term" value="P:mRNA processing"/>
    <property type="evidence" value="ECO:0007669"/>
    <property type="project" value="UniProtKB-ARBA"/>
</dbReference>
<evidence type="ECO:0000256" key="15">
    <source>
        <dbReference type="ARBA" id="ARBA00054527"/>
    </source>
</evidence>
<dbReference type="InterPro" id="IPR035892">
    <property type="entry name" value="C2_domain_sf"/>
</dbReference>
<evidence type="ECO:0000313" key="19">
    <source>
        <dbReference type="Proteomes" id="UP001054837"/>
    </source>
</evidence>
<dbReference type="GO" id="GO:0005737">
    <property type="term" value="C:cytoplasm"/>
    <property type="evidence" value="ECO:0007669"/>
    <property type="project" value="UniProtKB-SubCell"/>
</dbReference>
<dbReference type="SUPFAM" id="SSF52540">
    <property type="entry name" value="P-loop containing nucleoside triphosphate hydrolases"/>
    <property type="match status" value="3"/>
</dbReference>
<dbReference type="GO" id="GO:0016787">
    <property type="term" value="F:hydrolase activity"/>
    <property type="evidence" value="ECO:0007669"/>
    <property type="project" value="UniProtKB-KW"/>
</dbReference>
<evidence type="ECO:0000259" key="16">
    <source>
        <dbReference type="PROSITE" id="PS51192"/>
    </source>
</evidence>
<keyword evidence="8" id="KW-0378">Hydrolase</keyword>
<dbReference type="InterPro" id="IPR001650">
    <property type="entry name" value="Helicase_C-like"/>
</dbReference>
<reference evidence="18 19" key="1">
    <citation type="submission" date="2021-06" db="EMBL/GenBank/DDBJ databases">
        <title>Caerostris darwini draft genome.</title>
        <authorList>
            <person name="Kono N."/>
            <person name="Arakawa K."/>
        </authorList>
    </citation>
    <scope>NUCLEOTIDE SEQUENCE [LARGE SCALE GENOMIC DNA]</scope>
</reference>
<dbReference type="Pfam" id="PF02889">
    <property type="entry name" value="Sec63"/>
    <property type="match status" value="2"/>
</dbReference>
<dbReference type="GO" id="GO:0180022">
    <property type="term" value="C:RQC-trigger complex"/>
    <property type="evidence" value="ECO:0007669"/>
    <property type="project" value="UniProtKB-ARBA"/>
</dbReference>
<evidence type="ECO:0000256" key="13">
    <source>
        <dbReference type="ARBA" id="ARBA00023242"/>
    </source>
</evidence>
<dbReference type="FunFam" id="1.10.3380.10:FF:000002">
    <property type="entry name" value="Activating signal cointegrator 1 complex subunit 3"/>
    <property type="match status" value="1"/>
</dbReference>
<dbReference type="SMART" id="SM00973">
    <property type="entry name" value="Sec63"/>
    <property type="match status" value="2"/>
</dbReference>
<dbReference type="GO" id="GO:0004386">
    <property type="term" value="F:helicase activity"/>
    <property type="evidence" value="ECO:0007669"/>
    <property type="project" value="UniProtKB-KW"/>
</dbReference>
<dbReference type="EMBL" id="BPLQ01007303">
    <property type="protein sequence ID" value="GIY29318.1"/>
    <property type="molecule type" value="Genomic_DNA"/>
</dbReference>
<accession>A0AAV4S487</accession>
<feature type="domain" description="Helicase C-terminal" evidence="17">
    <location>
        <begin position="730"/>
        <end position="911"/>
    </location>
</feature>
<dbReference type="PROSITE" id="PS51192">
    <property type="entry name" value="HELICASE_ATP_BIND_1"/>
    <property type="match status" value="2"/>
</dbReference>
<dbReference type="PANTHER" id="PTHR47961:SF13">
    <property type="entry name" value="ACTIVATING SIGNAL COINTEGRATOR 1 COMPLEX SUBUNIT 3"/>
    <property type="match status" value="1"/>
</dbReference>
<dbReference type="FunFam" id="3.40.50.300:FF:000198">
    <property type="entry name" value="Activating signal cointegrator 1 complex subunit"/>
    <property type="match status" value="1"/>
</dbReference>
<dbReference type="InterPro" id="IPR057842">
    <property type="entry name" value="WH_MER3"/>
</dbReference>
<dbReference type="FunFam" id="3.40.50.300:FF:000062">
    <property type="entry name" value="U5 small nuclear ribonucleoprotein helicase"/>
    <property type="match status" value="1"/>
</dbReference>
<evidence type="ECO:0000256" key="11">
    <source>
        <dbReference type="ARBA" id="ARBA00023204"/>
    </source>
</evidence>
<dbReference type="FunFam" id="2.60.40.150:FF:000113">
    <property type="entry name" value="activating signal cointegrator 1 complex subunit 3"/>
    <property type="match status" value="1"/>
</dbReference>
<keyword evidence="10" id="KW-0067">ATP-binding</keyword>
<proteinExistence type="inferred from homology"/>
<comment type="subcellular location">
    <subcellularLocation>
        <location evidence="2">Cytoplasm</location>
        <location evidence="2">Cytosol</location>
    </subcellularLocation>
    <subcellularLocation>
        <location evidence="1">Nucleus speckle</location>
    </subcellularLocation>
</comment>
<dbReference type="FunFam" id="3.40.50.300:FF:000102">
    <property type="entry name" value="RNA helicase, activating signal cointegrator 1"/>
    <property type="match status" value="1"/>
</dbReference>
<dbReference type="SMART" id="SM00382">
    <property type="entry name" value="AAA"/>
    <property type="match status" value="2"/>
</dbReference>
<evidence type="ECO:0000256" key="5">
    <source>
        <dbReference type="ARBA" id="ARBA00022737"/>
    </source>
</evidence>
<dbReference type="InterPro" id="IPR058856">
    <property type="entry name" value="ASCC3_N"/>
</dbReference>
<dbReference type="CDD" id="cd18020">
    <property type="entry name" value="DEXHc_ASCC3_1"/>
    <property type="match status" value="1"/>
</dbReference>
<keyword evidence="4" id="KW-0963">Cytoplasm</keyword>
<keyword evidence="7" id="KW-0227">DNA damage</keyword>
<sequence length="2197" mass="252165">MFKFKEQPRLTNFLRVYSEVAAPWSGNTSYDPEELIKKRKEHSEKQAKSCSIEIVKEYLTKNSTCPSSEISNIIKELMSLAKEIAGSDSSTSIIEGSIVFLIDLFRDCRMIGNKEKLKLRRQFGEYPTSAVTKVFSMVKKIIEILNSEVQDDFIEKGFPKNGDGLMTEEFGLKIKFNDQSPPDDSFYRIPVKEVHDEDEDVFKKLTFKFEPVPKEEIIDEPIIPKQIITRQKFDQQWLEQELRKTSPENISSTELALTVTQLLKSKSNEEVQNELFDLLGFDSIDLIQNILNHRDEILAVKIMDSNSRDFSDKSEKRPVCMSQVVVQSETEKLLSKQIRKDEKRIQREQAKIPEEENQMIFNPQRFKQLREEALIDARNKPIFYHPSPQPSIDMSHFYPNVFDINAETRMSASFISGKKLCLPPDHKRDNNNIFEEIQIPARKPAGEVLKVERVLISSLDKVGQLAFPNTKCLNLIQSKVFEIAYRTNHNMLVCAPTGAGKTNVAMLTVLREIKNNIVNGVLEKNKFKIVYVAPMKALAAEMVRNFGSRLKALNIQVKELTGDMQLTKTEIMQTQMLVTTPEKWDVVTRKATGDVALSQLVKLLIIDEVHLLDGDRGPVLEALVARTLRQVETSQSMIRIIGLSATLPNYIDVSSFLRVNPMVGLFFFDDRFRPVPLATTYIGVKAPNPLQQMKDMDEICYDKVARQLIDKNQVMVFVHARNATVRTATIIKELALKKNELHLFTEAQNTSEFGSARTVMLKSRNKQLRELFENGIAIHHAGMLRSDRNLVERYFREGLIKVLVCTSTLAWGVNLPARAVIIKGTEVYDSKQGAMVDLNVLDVMQIFGRAGRPQYDSRGEGTIITAHDRLGHYLSILTRQHQIESKFEDKIADNLNAEVALGTVTNVEEGIEWLNYTYLHIRMLKNPHAYGLKPEKIKNDYLLYEHQKSLIDAAAKKLDKAHMIRYTPDNGYLHITDMGRTASHYYISVETITRFNEKMKSQHMSDAEIFSLISQAQEFDQLKVRDDELPELDHLLHECYLTVPLGCENTEGKVNILLQAALSRLQLDGFSLISDQAYVLQNATRIARALFEMCLRRNQAMLTASFLRISKMLEKQMWSFNHPTYYSPLHQFPELNRDALKRIDKEKIHIDRLQDMEAEEIGIKLRCFKERYMIKESLKRIPKLDIDPIVQPITDSILRVSLNIKPDFTWSDKHHGSGSETFWIWIADPSSDFIHHFEYFILPKKQVINQEVQSLVFTIPLRRDERPSQYLIRAVSDRWLGSDNESPIDFRDLILPQHRQPHTDLLDLVPLPITALKNSKYESLFKFEYFNPIQTQIFHTLYHTDHNVLLGAPTGSGKTIAAEIAMFRVFNEYPDCKIVYIAPLKALVRERIEDWKIRFQQHLGKKVEELTGDVTPDAAAIARANIIVTTPEKWDGVSRSWQTRNYVKAVALIVIDEIHLLGEDRGPVLEVIISRTNFISSHTQRNLRVVGLSTALANASDISHWLGIKDVGLYNFRSCVRPVQLEIHVSGHHGKHYCPRMALMNKPTYQAIQTHSPDKPALVFVSSRRQTRLTAIDLIAYLVAESKHRQWLHMEEVEMRSIVDLIRDQNLKFTIEFGIGIHHAGLHERDRKIVEELFLHQKIQVLIATATLAWGINLPAHLVVIKGTEYFDGKIQRYVDFPITDVMQMAGRAGRPQFDTEGVAVVLVHDIKKNFYKKFLHEPFPVESSLIKVLPEHLNAEVVAGTVATKQQCLDYITWTYLFRRLLQNPGYYGLDSLEGVHINAFLSGLINQCLGTLAEAGCLVVDDDERTVTPTVMGKIASYYYLNHRTILWFTHKLTRDVSIVDMLEILCGTQEYEELPVRHNEDATNKKLAEECIIPLEAFDSPHTKANLLLQAHFSRLQLPCTDYYTDLKSVLDQAIRIIQAMIDVCADKGWLAPTLQSMVLLQMILQARWHDDNALLTLPHLEKKHLPLIRFSMDMRNEANKSPIECLPQLIEKISHNFELLESVLLGALGEDKLHDIYQTLTHLPMIRVDASIKGWWDESATEEIRSLHLKEIHGVRQDAHWLDVHADQEYVLNVNLRRLSKNRSDRKAIAPKFPKQKEEGWFLVLGSFVENELIAMKRVPYIMHKSTQQLIFYTPSTLGRIMYKLYLISDSYLGLDQEYDVCLNVVEPSLRAQVNTEVISDSDSSSEED</sequence>
<protein>
    <recommendedName>
        <fullName evidence="14">U5 small nuclear ribonucleoprotein 200 kDa helicase</fullName>
    </recommendedName>
</protein>
<dbReference type="InterPro" id="IPR014001">
    <property type="entry name" value="Helicase_ATP-bd"/>
</dbReference>
<evidence type="ECO:0000256" key="7">
    <source>
        <dbReference type="ARBA" id="ARBA00022763"/>
    </source>
</evidence>
<keyword evidence="12" id="KW-0413">Isomerase</keyword>
<evidence type="ECO:0000256" key="10">
    <source>
        <dbReference type="ARBA" id="ARBA00022840"/>
    </source>
</evidence>
<feature type="domain" description="Helicase ATP-binding" evidence="16">
    <location>
        <begin position="482"/>
        <end position="665"/>
    </location>
</feature>
<dbReference type="Pfam" id="PF00271">
    <property type="entry name" value="Helicase_C"/>
    <property type="match status" value="2"/>
</dbReference>
<dbReference type="FunFam" id="2.60.40.150:FF:000004">
    <property type="entry name" value="RNA helicase, activating signal cointegrator 1"/>
    <property type="match status" value="1"/>
</dbReference>
<comment type="similarity">
    <text evidence="3">Belongs to the helicase family. SKI2 subfamily.</text>
</comment>
<keyword evidence="5" id="KW-0677">Repeat</keyword>
<dbReference type="Pfam" id="PF23445">
    <property type="entry name" value="WHD_SNRNP200"/>
    <property type="match status" value="2"/>
</dbReference>
<evidence type="ECO:0000256" key="2">
    <source>
        <dbReference type="ARBA" id="ARBA00004514"/>
    </source>
</evidence>
<dbReference type="PROSITE" id="PS51194">
    <property type="entry name" value="HELICASE_CTER"/>
    <property type="match status" value="2"/>
</dbReference>
<dbReference type="FunFam" id="3.40.50.300:FF:000231">
    <property type="entry name" value="Activating signal cointegrator 1 complex subunit 3"/>
    <property type="match status" value="1"/>
</dbReference>
<evidence type="ECO:0000256" key="8">
    <source>
        <dbReference type="ARBA" id="ARBA00022801"/>
    </source>
</evidence>
<dbReference type="GO" id="GO:0005524">
    <property type="term" value="F:ATP binding"/>
    <property type="evidence" value="ECO:0007669"/>
    <property type="project" value="UniProtKB-KW"/>
</dbReference>
<feature type="domain" description="Helicase ATP-binding" evidence="16">
    <location>
        <begin position="1339"/>
        <end position="1514"/>
    </location>
</feature>
<gene>
    <name evidence="18" type="primary">ascc3</name>
    <name evidence="18" type="ORF">CDAR_399891</name>
</gene>
<dbReference type="FunFam" id="1.10.10.10:FF:000012">
    <property type="entry name" value="U5 small nuclear ribonucleoprotein helicase"/>
    <property type="match status" value="1"/>
</dbReference>
<keyword evidence="9" id="KW-0347">Helicase</keyword>
<dbReference type="InterPro" id="IPR003593">
    <property type="entry name" value="AAA+_ATPase"/>
</dbReference>
<dbReference type="SUPFAM" id="SSF46785">
    <property type="entry name" value="Winged helix' DNA-binding domain"/>
    <property type="match status" value="2"/>
</dbReference>
<evidence type="ECO:0000256" key="1">
    <source>
        <dbReference type="ARBA" id="ARBA00004324"/>
    </source>
</evidence>
<dbReference type="InterPro" id="IPR050474">
    <property type="entry name" value="Hel308_SKI2-like"/>
</dbReference>
<dbReference type="SMART" id="SM00490">
    <property type="entry name" value="HELICc"/>
    <property type="match status" value="2"/>
</dbReference>
<dbReference type="CDD" id="cd18795">
    <property type="entry name" value="SF2_C_Ski2"/>
    <property type="match status" value="2"/>
</dbReference>
<dbReference type="FunFam" id="1.10.10.10:FF:000024">
    <property type="entry name" value="U5 small nuclear ribonucleoprotein helicase"/>
    <property type="match status" value="1"/>
</dbReference>
<keyword evidence="13" id="KW-0539">Nucleus</keyword>
<dbReference type="InterPro" id="IPR014756">
    <property type="entry name" value="Ig_E-set"/>
</dbReference>
<dbReference type="Proteomes" id="UP001054837">
    <property type="component" value="Unassembled WGS sequence"/>
</dbReference>
<feature type="domain" description="Helicase C-terminal" evidence="17">
    <location>
        <begin position="1547"/>
        <end position="1755"/>
    </location>
</feature>
<keyword evidence="19" id="KW-1185">Reference proteome</keyword>
<dbReference type="Pfam" id="PF00270">
    <property type="entry name" value="DEAD"/>
    <property type="match status" value="2"/>
</dbReference>
<evidence type="ECO:0000259" key="17">
    <source>
        <dbReference type="PROSITE" id="PS51194"/>
    </source>
</evidence>
<dbReference type="SMART" id="SM00487">
    <property type="entry name" value="DEXDc"/>
    <property type="match status" value="2"/>
</dbReference>
<dbReference type="GO" id="GO:0003676">
    <property type="term" value="F:nucleic acid binding"/>
    <property type="evidence" value="ECO:0007669"/>
    <property type="project" value="InterPro"/>
</dbReference>
<dbReference type="SUPFAM" id="SSF158702">
    <property type="entry name" value="Sec63 N-terminal domain-like"/>
    <property type="match status" value="2"/>
</dbReference>
<organism evidence="18 19">
    <name type="scientific">Caerostris darwini</name>
    <dbReference type="NCBI Taxonomy" id="1538125"/>
    <lineage>
        <taxon>Eukaryota</taxon>
        <taxon>Metazoa</taxon>
        <taxon>Ecdysozoa</taxon>
        <taxon>Arthropoda</taxon>
        <taxon>Chelicerata</taxon>
        <taxon>Arachnida</taxon>
        <taxon>Araneae</taxon>
        <taxon>Araneomorphae</taxon>
        <taxon>Entelegynae</taxon>
        <taxon>Araneoidea</taxon>
        <taxon>Araneidae</taxon>
        <taxon>Caerostris</taxon>
    </lineage>
</organism>
<dbReference type="SUPFAM" id="SSF81296">
    <property type="entry name" value="E set domains"/>
    <property type="match status" value="1"/>
</dbReference>
<comment type="function">
    <text evidence="15">Catalyzes the ATP-dependent unwinding of U4/U6 RNA duplices, an essential step in the assembly of a catalytically active spliceosome. Plays a role in pre-mRNA splicing.</text>
</comment>
<keyword evidence="6" id="KW-0547">Nucleotide-binding</keyword>
<dbReference type="Gene3D" id="2.60.40.150">
    <property type="entry name" value="C2 domain"/>
    <property type="match status" value="2"/>
</dbReference>
<dbReference type="Gene3D" id="1.10.3380.10">
    <property type="entry name" value="Sec63 N-terminal domain-like domain"/>
    <property type="match status" value="2"/>
</dbReference>
<dbReference type="InterPro" id="IPR011545">
    <property type="entry name" value="DEAD/DEAH_box_helicase_dom"/>
</dbReference>